<dbReference type="OMA" id="MASEAYP"/>
<evidence type="ECO:0000256" key="4">
    <source>
        <dbReference type="ARBA" id="ARBA00022490"/>
    </source>
</evidence>
<dbReference type="FunCoup" id="A0A1U8AII5">
    <property type="interactions" value="289"/>
</dbReference>
<dbReference type="GO" id="GO:0005737">
    <property type="term" value="C:cytoplasm"/>
    <property type="evidence" value="ECO:0000318"/>
    <property type="project" value="GO_Central"/>
</dbReference>
<accession>A0A1U8AII5</accession>
<evidence type="ECO:0000256" key="7">
    <source>
        <dbReference type="ARBA" id="ARBA00023242"/>
    </source>
</evidence>
<dbReference type="KEGG" id="nnu:104604401"/>
<gene>
    <name evidence="11" type="primary">LOC104604401</name>
</gene>
<dbReference type="GO" id="GO:0004864">
    <property type="term" value="F:protein phosphatase inhibitor activity"/>
    <property type="evidence" value="ECO:0000318"/>
    <property type="project" value="GO_Central"/>
</dbReference>
<reference evidence="11" key="1">
    <citation type="submission" date="2025-08" db="UniProtKB">
        <authorList>
            <consortium name="RefSeq"/>
        </authorList>
    </citation>
    <scope>IDENTIFICATION</scope>
</reference>
<dbReference type="GO" id="GO:0010427">
    <property type="term" value="F:abscisic acid binding"/>
    <property type="evidence" value="ECO:0000318"/>
    <property type="project" value="GO_Central"/>
</dbReference>
<name>A0A1U8AII5_NELNU</name>
<evidence type="ECO:0000256" key="3">
    <source>
        <dbReference type="ARBA" id="ARBA00008594"/>
    </source>
</evidence>
<dbReference type="GO" id="GO:0009738">
    <property type="term" value="P:abscisic acid-activated signaling pathway"/>
    <property type="evidence" value="ECO:0000318"/>
    <property type="project" value="GO_Central"/>
</dbReference>
<comment type="similarity">
    <text evidence="3">Belongs to the PYR/PYL/RCAR abscisic acid intracellular receptor family.</text>
</comment>
<dbReference type="AlphaFoldDB" id="A0A1U8AII5"/>
<proteinExistence type="inferred from homology"/>
<evidence type="ECO:0000256" key="8">
    <source>
        <dbReference type="ARBA" id="ARBA00023272"/>
    </source>
</evidence>
<dbReference type="PANTHER" id="PTHR31213:SF3">
    <property type="entry name" value="OS02G0226801 PROTEIN"/>
    <property type="match status" value="1"/>
</dbReference>
<evidence type="ECO:0000313" key="11">
    <source>
        <dbReference type="RefSeq" id="XP_010267004.1"/>
    </source>
</evidence>
<dbReference type="RefSeq" id="XP_010267004.1">
    <property type="nucleotide sequence ID" value="XM_010268702.1"/>
</dbReference>
<keyword evidence="6" id="KW-0675">Receptor</keyword>
<dbReference type="InterPro" id="IPR050279">
    <property type="entry name" value="Plant_def-hormone_signal"/>
</dbReference>
<keyword evidence="4" id="KW-0963">Cytoplasm</keyword>
<dbReference type="Pfam" id="PF10604">
    <property type="entry name" value="Polyketide_cyc2"/>
    <property type="match status" value="1"/>
</dbReference>
<dbReference type="SUPFAM" id="SSF55961">
    <property type="entry name" value="Bet v1-like"/>
    <property type="match status" value="1"/>
</dbReference>
<dbReference type="InterPro" id="IPR023393">
    <property type="entry name" value="START-like_dom_sf"/>
</dbReference>
<dbReference type="PANTHER" id="PTHR31213">
    <property type="entry name" value="OS08G0374000 PROTEIN-RELATED"/>
    <property type="match status" value="1"/>
</dbReference>
<comment type="subcellular location">
    <subcellularLocation>
        <location evidence="2">Cytoplasm</location>
    </subcellularLocation>
    <subcellularLocation>
        <location evidence="1">Nucleus</location>
    </subcellularLocation>
</comment>
<dbReference type="OrthoDB" id="4436220at2759"/>
<protein>
    <submittedName>
        <fullName evidence="11">Abscisic acid receptor PYL2-like</fullName>
    </submittedName>
</protein>
<dbReference type="Proteomes" id="UP000189703">
    <property type="component" value="Unplaced"/>
</dbReference>
<dbReference type="Gene3D" id="3.30.530.20">
    <property type="match status" value="1"/>
</dbReference>
<keyword evidence="7" id="KW-0539">Nucleus</keyword>
<evidence type="ECO:0000313" key="10">
    <source>
        <dbReference type="Proteomes" id="UP000189703"/>
    </source>
</evidence>
<evidence type="ECO:0000256" key="9">
    <source>
        <dbReference type="SAM" id="MobiDB-lite"/>
    </source>
</evidence>
<dbReference type="eggNOG" id="ENOG502QU62">
    <property type="taxonomic scope" value="Eukaryota"/>
</dbReference>
<keyword evidence="8" id="KW-0650">Protein phosphatase inhibitor</keyword>
<evidence type="ECO:0000256" key="1">
    <source>
        <dbReference type="ARBA" id="ARBA00004123"/>
    </source>
</evidence>
<dbReference type="GO" id="GO:0038023">
    <property type="term" value="F:signaling receptor activity"/>
    <property type="evidence" value="ECO:0000318"/>
    <property type="project" value="GO_Central"/>
</dbReference>
<evidence type="ECO:0000256" key="6">
    <source>
        <dbReference type="ARBA" id="ARBA00023170"/>
    </source>
</evidence>
<dbReference type="InterPro" id="IPR019587">
    <property type="entry name" value="Polyketide_cyclase/dehydratase"/>
</dbReference>
<dbReference type="GO" id="GO:0005634">
    <property type="term" value="C:nucleus"/>
    <property type="evidence" value="ECO:0000318"/>
    <property type="project" value="GO_Central"/>
</dbReference>
<dbReference type="GeneID" id="104604401"/>
<evidence type="ECO:0000256" key="5">
    <source>
        <dbReference type="ARBA" id="ARBA00022682"/>
    </source>
</evidence>
<evidence type="ECO:0000256" key="2">
    <source>
        <dbReference type="ARBA" id="ARBA00004496"/>
    </source>
</evidence>
<feature type="compositionally biased region" description="Basic and acidic residues" evidence="9">
    <location>
        <begin position="205"/>
        <end position="214"/>
    </location>
</feature>
<dbReference type="CDD" id="cd07821">
    <property type="entry name" value="PYR_PYL_RCAR_like"/>
    <property type="match status" value="1"/>
</dbReference>
<dbReference type="STRING" id="4432.A0A1U8AII5"/>
<keyword evidence="10" id="KW-1185">Reference proteome</keyword>
<sequence>MEANRQNKPNGLTLEEFAELVSHIRTYHTFESSSRTCTSLITQRVDAPLGIVWPLVRSFSNPQRYKHFVKSCKMSSGDGGVGSIREVTVISGLPASTSTERLEILDEEKHILSFCVLGGEHRLHNYRSVTSVNEFSKEGKVYTIVLESYIVDIPEGNTDEDTKMFVNTVVRLNLQKLADVAMASLQEHVGPREIDDGQTTMTTTDHNHDDIYCN</sequence>
<keyword evidence="5" id="KW-0938">Abscisic acid signaling pathway</keyword>
<organism evidence="10 11">
    <name type="scientific">Nelumbo nucifera</name>
    <name type="common">Sacred lotus</name>
    <dbReference type="NCBI Taxonomy" id="4432"/>
    <lineage>
        <taxon>Eukaryota</taxon>
        <taxon>Viridiplantae</taxon>
        <taxon>Streptophyta</taxon>
        <taxon>Embryophyta</taxon>
        <taxon>Tracheophyta</taxon>
        <taxon>Spermatophyta</taxon>
        <taxon>Magnoliopsida</taxon>
        <taxon>Proteales</taxon>
        <taxon>Nelumbonaceae</taxon>
        <taxon>Nelumbo</taxon>
    </lineage>
</organism>
<feature type="region of interest" description="Disordered" evidence="9">
    <location>
        <begin position="193"/>
        <end position="214"/>
    </location>
</feature>